<dbReference type="InterPro" id="IPR008942">
    <property type="entry name" value="ENTH_VHS"/>
</dbReference>
<reference evidence="7 8" key="1">
    <citation type="submission" date="2023-05" db="EMBL/GenBank/DDBJ databases">
        <title>A 100% complete, gapless, phased diploid assembly of the Scenedesmus obliquus UTEX 3031 genome.</title>
        <authorList>
            <person name="Biondi T.C."/>
            <person name="Hanschen E.R."/>
            <person name="Kwon T."/>
            <person name="Eng W."/>
            <person name="Kruse C.P.S."/>
            <person name="Koehler S.I."/>
            <person name="Kunde Y."/>
            <person name="Gleasner C.D."/>
            <person name="You Mak K.T."/>
            <person name="Polle J."/>
            <person name="Hovde B.T."/>
            <person name="Starkenburg S.R."/>
        </authorList>
    </citation>
    <scope>NUCLEOTIDE SEQUENCE [LARGE SCALE GENOMIC DNA]</scope>
    <source>
        <strain evidence="7 8">DOE0152z</strain>
    </source>
</reference>
<evidence type="ECO:0000256" key="4">
    <source>
        <dbReference type="SAM" id="MobiDB-lite"/>
    </source>
</evidence>
<evidence type="ECO:0000313" key="7">
    <source>
        <dbReference type="EMBL" id="WIA23872.1"/>
    </source>
</evidence>
<sequence>MYPGAINSSSSSGMMAAGGGYYIPPGGNKAGLGERVAEVTREGYTWLRDYCTAIKYGRLHPFTTVERKAREATRKDPWGPTGLQLAELADLSHNPEHCYVIFAVLEFRLSRGPEKWRNVYKALLALEFLLVRGSTAAVQLAGSRELQTLLRQLVNFETIGHRGIDCGSNVRIRAAAVLELLQDPQLLQQRRSAAADRLRALSPTGLQQQQQYSSSSSSSYAAAGRDPFVAAAAAPAAVSTNDMYNNRYNSQYNSSYAGGSAGSGSAALLRPGGSSSAAGSGFAAVDQGLAAGPGRGLAAGGGGFGEAKGVTFEENKLRVGELRQLLARPENRRCADCQDASPAGRPSWASVNLGVFICMRCAGTHRGLGAHISKVRSCTLDTWLPEQVVFMASTGNAAANAHFEALLPPADQNPTSSSSSGLNPGAGAGLNPGAGGGLNPGPHRRPARDSPDMAAFIRQKYIDQGWVKPGTTWPPSIQQQQQQSAAPVAATAISSAIH</sequence>
<comment type="subcellular location">
    <subcellularLocation>
        <location evidence="1">Cytoplasmic vesicle</location>
        <location evidence="1">Clathrin-coated vesicle</location>
    </subcellularLocation>
</comment>
<dbReference type="Gene3D" id="1.10.220.150">
    <property type="entry name" value="Arf GTPase activating protein"/>
    <property type="match status" value="1"/>
</dbReference>
<dbReference type="PROSITE" id="PS50942">
    <property type="entry name" value="ENTH"/>
    <property type="match status" value="1"/>
</dbReference>
<feature type="compositionally biased region" description="Low complexity" evidence="4">
    <location>
        <begin position="474"/>
        <end position="498"/>
    </location>
</feature>
<organism evidence="7 8">
    <name type="scientific">Tetradesmus obliquus</name>
    <name type="common">Green alga</name>
    <name type="synonym">Acutodesmus obliquus</name>
    <dbReference type="NCBI Taxonomy" id="3088"/>
    <lineage>
        <taxon>Eukaryota</taxon>
        <taxon>Viridiplantae</taxon>
        <taxon>Chlorophyta</taxon>
        <taxon>core chlorophytes</taxon>
        <taxon>Chlorophyceae</taxon>
        <taxon>CS clade</taxon>
        <taxon>Sphaeropleales</taxon>
        <taxon>Scenedesmaceae</taxon>
        <taxon>Tetradesmus</taxon>
    </lineage>
</organism>
<evidence type="ECO:0000259" key="5">
    <source>
        <dbReference type="PROSITE" id="PS50115"/>
    </source>
</evidence>
<proteinExistence type="predicted"/>
<keyword evidence="3" id="KW-0862">Zinc</keyword>
<dbReference type="PRINTS" id="PR00405">
    <property type="entry name" value="REVINTRACTNG"/>
</dbReference>
<feature type="compositionally biased region" description="Gly residues" evidence="4">
    <location>
        <begin position="424"/>
        <end position="439"/>
    </location>
</feature>
<accession>A0ABY8UQK5</accession>
<name>A0ABY8UQK5_TETOB</name>
<evidence type="ECO:0000313" key="8">
    <source>
        <dbReference type="Proteomes" id="UP001244341"/>
    </source>
</evidence>
<dbReference type="SUPFAM" id="SSF57863">
    <property type="entry name" value="ArfGap/RecO-like zinc finger"/>
    <property type="match status" value="1"/>
</dbReference>
<feature type="region of interest" description="Disordered" evidence="4">
    <location>
        <begin position="407"/>
        <end position="449"/>
    </location>
</feature>
<protein>
    <recommendedName>
        <fullName evidence="9">Arf-GAP domain-containing protein</fullName>
    </recommendedName>
</protein>
<dbReference type="InterPro" id="IPR038508">
    <property type="entry name" value="ArfGAP_dom_sf"/>
</dbReference>
<evidence type="ECO:0000256" key="3">
    <source>
        <dbReference type="PROSITE-ProRule" id="PRU00288"/>
    </source>
</evidence>
<dbReference type="InterPro" id="IPR001164">
    <property type="entry name" value="ArfGAP_dom"/>
</dbReference>
<dbReference type="InterPro" id="IPR037278">
    <property type="entry name" value="ARFGAP/RecO"/>
</dbReference>
<keyword evidence="3" id="KW-0479">Metal-binding</keyword>
<dbReference type="Pfam" id="PF01417">
    <property type="entry name" value="ENTH"/>
    <property type="match status" value="1"/>
</dbReference>
<dbReference type="SMART" id="SM00105">
    <property type="entry name" value="ArfGap"/>
    <property type="match status" value="1"/>
</dbReference>
<feature type="domain" description="Arf-GAP" evidence="5">
    <location>
        <begin position="316"/>
        <end position="467"/>
    </location>
</feature>
<evidence type="ECO:0000256" key="2">
    <source>
        <dbReference type="ARBA" id="ARBA00023329"/>
    </source>
</evidence>
<dbReference type="InterPro" id="IPR051718">
    <property type="entry name" value="ARF_GTPase-activating"/>
</dbReference>
<gene>
    <name evidence="7" type="ORF">OEZ85_013522</name>
</gene>
<dbReference type="InterPro" id="IPR013809">
    <property type="entry name" value="ENTH"/>
</dbReference>
<dbReference type="CDD" id="cd08204">
    <property type="entry name" value="ArfGap"/>
    <property type="match status" value="1"/>
</dbReference>
<dbReference type="PROSITE" id="PS50115">
    <property type="entry name" value="ARFGAP"/>
    <property type="match status" value="1"/>
</dbReference>
<dbReference type="Pfam" id="PF01412">
    <property type="entry name" value="ArfGap"/>
    <property type="match status" value="1"/>
</dbReference>
<feature type="domain" description="ENTH" evidence="6">
    <location>
        <begin position="57"/>
        <end position="191"/>
    </location>
</feature>
<evidence type="ECO:0000259" key="6">
    <source>
        <dbReference type="PROSITE" id="PS50942"/>
    </source>
</evidence>
<dbReference type="SUPFAM" id="SSF48464">
    <property type="entry name" value="ENTH/VHS domain"/>
    <property type="match status" value="1"/>
</dbReference>
<dbReference type="PANTHER" id="PTHR45705:SF1">
    <property type="entry name" value="FI20236P1"/>
    <property type="match status" value="1"/>
</dbReference>
<keyword evidence="2" id="KW-0968">Cytoplasmic vesicle</keyword>
<dbReference type="Gene3D" id="1.25.40.90">
    <property type="match status" value="1"/>
</dbReference>
<evidence type="ECO:0000256" key="1">
    <source>
        <dbReference type="ARBA" id="ARBA00004132"/>
    </source>
</evidence>
<evidence type="ECO:0008006" key="9">
    <source>
        <dbReference type="Google" id="ProtNLM"/>
    </source>
</evidence>
<dbReference type="Proteomes" id="UP001244341">
    <property type="component" value="Chromosome 17b"/>
</dbReference>
<keyword evidence="8" id="KW-1185">Reference proteome</keyword>
<dbReference type="PANTHER" id="PTHR45705">
    <property type="entry name" value="FI20236P1"/>
    <property type="match status" value="1"/>
</dbReference>
<dbReference type="SMART" id="SM00273">
    <property type="entry name" value="ENTH"/>
    <property type="match status" value="1"/>
</dbReference>
<dbReference type="CDD" id="cd03571">
    <property type="entry name" value="ENTH"/>
    <property type="match status" value="1"/>
</dbReference>
<feature type="region of interest" description="Disordered" evidence="4">
    <location>
        <begin position="467"/>
        <end position="498"/>
    </location>
</feature>
<dbReference type="EMBL" id="CP126224">
    <property type="protein sequence ID" value="WIA23872.1"/>
    <property type="molecule type" value="Genomic_DNA"/>
</dbReference>
<keyword evidence="3" id="KW-0863">Zinc-finger</keyword>